<comment type="caution">
    <text evidence="1">The sequence shown here is derived from an EMBL/GenBank/DDBJ whole genome shotgun (WGS) entry which is preliminary data.</text>
</comment>
<organism evidence="1">
    <name type="scientific">Fervidobacterium pennivorans</name>
    <dbReference type="NCBI Taxonomy" id="93466"/>
    <lineage>
        <taxon>Bacteria</taxon>
        <taxon>Thermotogati</taxon>
        <taxon>Thermotogota</taxon>
        <taxon>Thermotogae</taxon>
        <taxon>Thermotogales</taxon>
        <taxon>Fervidobacteriaceae</taxon>
        <taxon>Fervidobacterium</taxon>
    </lineage>
</organism>
<reference evidence="1" key="1">
    <citation type="journal article" date="2020" name="mSystems">
        <title>Genome- and Community-Level Interaction Insights into Carbon Utilization and Element Cycling Functions of Hydrothermarchaeota in Hydrothermal Sediment.</title>
        <authorList>
            <person name="Zhou Z."/>
            <person name="Liu Y."/>
            <person name="Xu W."/>
            <person name="Pan J."/>
            <person name="Luo Z.H."/>
            <person name="Li M."/>
        </authorList>
    </citation>
    <scope>NUCLEOTIDE SEQUENCE [LARGE SCALE GENOMIC DNA]</scope>
    <source>
        <strain evidence="1">SpSt-61</strain>
    </source>
</reference>
<evidence type="ECO:0000313" key="1">
    <source>
        <dbReference type="EMBL" id="HGU52658.1"/>
    </source>
</evidence>
<dbReference type="EMBL" id="DSZZ01000179">
    <property type="protein sequence ID" value="HGU52658.1"/>
    <property type="molecule type" value="Genomic_DNA"/>
</dbReference>
<protein>
    <submittedName>
        <fullName evidence="1">Uncharacterized protein</fullName>
    </submittedName>
</protein>
<sequence length="219" mass="24946">MQELIFWLIFSIVAATLIITQTVVITERPAVPQLTNVELPDLSKKGPDAQLIYENEILSEKLSKFLEGKVVIYSLGEFSGPTFNEKGIRDGAQQIAYQGLITELETVKNSLIAQVISLFDEERAKTMGTKIAELFDQLYQRIAFDDALAVTYKIWKKSKGEVTTYYYLVIFDDEYARILIESVATDIIQELQTYGVPFKDLWQKALDEYAIQRGTSHNQ</sequence>
<accession>A0A7V4KCG3</accession>
<gene>
    <name evidence="1" type="ORF">ENT78_03915</name>
</gene>
<name>A0A7V4KCG3_FERPE</name>
<proteinExistence type="predicted"/>
<dbReference type="AlphaFoldDB" id="A0A7V4KCG3"/>